<evidence type="ECO:0000313" key="2">
    <source>
        <dbReference type="EMBL" id="KAF0689000.1"/>
    </source>
</evidence>
<dbReference type="GO" id="GO:0008270">
    <property type="term" value="F:zinc ion binding"/>
    <property type="evidence" value="ECO:0007669"/>
    <property type="project" value="InterPro"/>
</dbReference>
<dbReference type="InterPro" id="IPR036875">
    <property type="entry name" value="Znf_CCHC_sf"/>
</dbReference>
<gene>
    <name evidence="3" type="primary">Aste57867_19496</name>
    <name evidence="2" type="ORF">As57867_019432</name>
    <name evidence="3" type="ORF">ASTE57867_19496</name>
</gene>
<dbReference type="OrthoDB" id="2441393at2759"/>
<proteinExistence type="predicted"/>
<dbReference type="Proteomes" id="UP000332933">
    <property type="component" value="Unassembled WGS sequence"/>
</dbReference>
<evidence type="ECO:0000313" key="3">
    <source>
        <dbReference type="EMBL" id="VFT96207.1"/>
    </source>
</evidence>
<reference evidence="3 4" key="1">
    <citation type="submission" date="2019-03" db="EMBL/GenBank/DDBJ databases">
        <authorList>
            <person name="Gaulin E."/>
            <person name="Dumas B."/>
        </authorList>
    </citation>
    <scope>NUCLEOTIDE SEQUENCE [LARGE SCALE GENOMIC DNA]</scope>
    <source>
        <strain evidence="3">CBS 568.67</strain>
    </source>
</reference>
<dbReference type="AlphaFoldDB" id="A0A485LE23"/>
<dbReference type="SUPFAM" id="SSF50630">
    <property type="entry name" value="Acid proteases"/>
    <property type="match status" value="1"/>
</dbReference>
<reference evidence="2" key="2">
    <citation type="submission" date="2019-06" db="EMBL/GenBank/DDBJ databases">
        <title>Genomics analysis of Aphanomyces spp. identifies a new class of oomycete effector associated with host adaptation.</title>
        <authorList>
            <person name="Gaulin E."/>
        </authorList>
    </citation>
    <scope>NUCLEOTIDE SEQUENCE</scope>
    <source>
        <strain evidence="2">CBS 578.67</strain>
    </source>
</reference>
<dbReference type="EMBL" id="CAADRA010006557">
    <property type="protein sequence ID" value="VFT96207.1"/>
    <property type="molecule type" value="Genomic_DNA"/>
</dbReference>
<feature type="compositionally biased region" description="Basic and acidic residues" evidence="1">
    <location>
        <begin position="1"/>
        <end position="28"/>
    </location>
</feature>
<feature type="compositionally biased region" description="Acidic residues" evidence="1">
    <location>
        <begin position="29"/>
        <end position="38"/>
    </location>
</feature>
<feature type="region of interest" description="Disordered" evidence="1">
    <location>
        <begin position="1"/>
        <end position="44"/>
    </location>
</feature>
<dbReference type="PANTHER" id="PTHR15503">
    <property type="entry name" value="LDOC1 RELATED"/>
    <property type="match status" value="1"/>
</dbReference>
<organism evidence="3 4">
    <name type="scientific">Aphanomyces stellatus</name>
    <dbReference type="NCBI Taxonomy" id="120398"/>
    <lineage>
        <taxon>Eukaryota</taxon>
        <taxon>Sar</taxon>
        <taxon>Stramenopiles</taxon>
        <taxon>Oomycota</taxon>
        <taxon>Saprolegniomycetes</taxon>
        <taxon>Saprolegniales</taxon>
        <taxon>Verrucalvaceae</taxon>
        <taxon>Aphanomyces</taxon>
    </lineage>
</organism>
<sequence length="367" mass="41954">MPNKQAYERTSRLRTVDEDERRATAQRDEAEESQDMEVDNVSVRKKHKRDLRKVRCYNFQEFGHITAKCPMKKKRISTKAPRRQQHNGEVHEEGLLDEEVEYITFGNIEDDEYKDKVQVLQNIEPNDTLAVTQGGWTPLCQLMGVVDAPNEWLEAMMAITQPSKLRHREALMIKPGVMNGKPVKVLIDSGATNSLCRLGHGKHVVRTKPVRLAGYDGTMLEPTRTREVKENVAIDVFFFIDTPMIEWDLKGKDFDVIIGQPWFEQHNPVIDWLNQQTIVSVDETVEANAVATDNPGWIAKICHVKRQDEVKPAKIEAVLAEFKDVFPKELPGGLPPKRSVQFDLTLKSDAKPNHMLLSDLRKSSKRP</sequence>
<dbReference type="CDD" id="cd00303">
    <property type="entry name" value="retropepsin_like"/>
    <property type="match status" value="1"/>
</dbReference>
<keyword evidence="4" id="KW-1185">Reference proteome</keyword>
<name>A0A485LE23_9STRA</name>
<dbReference type="PANTHER" id="PTHR15503:SF22">
    <property type="entry name" value="TRANSPOSON TY3-I GAG POLYPROTEIN"/>
    <property type="match status" value="1"/>
</dbReference>
<dbReference type="SUPFAM" id="SSF57756">
    <property type="entry name" value="Retrovirus zinc finger-like domains"/>
    <property type="match status" value="1"/>
</dbReference>
<dbReference type="Gene3D" id="2.40.70.10">
    <property type="entry name" value="Acid Proteases"/>
    <property type="match status" value="1"/>
</dbReference>
<dbReference type="EMBL" id="VJMH01006536">
    <property type="protein sequence ID" value="KAF0689000.1"/>
    <property type="molecule type" value="Genomic_DNA"/>
</dbReference>
<protein>
    <submittedName>
        <fullName evidence="3">Aste57867_19496 protein</fullName>
    </submittedName>
</protein>
<dbReference type="InterPro" id="IPR032567">
    <property type="entry name" value="RTL1-rel"/>
</dbReference>
<evidence type="ECO:0000256" key="1">
    <source>
        <dbReference type="SAM" id="MobiDB-lite"/>
    </source>
</evidence>
<evidence type="ECO:0000313" key="4">
    <source>
        <dbReference type="Proteomes" id="UP000332933"/>
    </source>
</evidence>
<dbReference type="InterPro" id="IPR021109">
    <property type="entry name" value="Peptidase_aspartic_dom_sf"/>
</dbReference>
<dbReference type="Gene3D" id="4.10.60.10">
    <property type="entry name" value="Zinc finger, CCHC-type"/>
    <property type="match status" value="1"/>
</dbReference>
<dbReference type="GO" id="GO:0003676">
    <property type="term" value="F:nucleic acid binding"/>
    <property type="evidence" value="ECO:0007669"/>
    <property type="project" value="InterPro"/>
</dbReference>
<accession>A0A485LE23</accession>